<evidence type="ECO:0000256" key="1">
    <source>
        <dbReference type="SAM" id="MobiDB-lite"/>
    </source>
</evidence>
<dbReference type="AlphaFoldDB" id="A0A0B7MSL5"/>
<dbReference type="EMBL" id="LN720763">
    <property type="protein sequence ID" value="CEP08966.1"/>
    <property type="molecule type" value="Genomic_DNA"/>
</dbReference>
<feature type="region of interest" description="Disordered" evidence="1">
    <location>
        <begin position="53"/>
        <end position="76"/>
    </location>
</feature>
<evidence type="ECO:0000313" key="3">
    <source>
        <dbReference type="Proteomes" id="UP000054107"/>
    </source>
</evidence>
<proteinExistence type="predicted"/>
<organism evidence="2 3">
    <name type="scientific">Parasitella parasitica</name>
    <dbReference type="NCBI Taxonomy" id="35722"/>
    <lineage>
        <taxon>Eukaryota</taxon>
        <taxon>Fungi</taxon>
        <taxon>Fungi incertae sedis</taxon>
        <taxon>Mucoromycota</taxon>
        <taxon>Mucoromycotina</taxon>
        <taxon>Mucoromycetes</taxon>
        <taxon>Mucorales</taxon>
        <taxon>Mucorineae</taxon>
        <taxon>Mucoraceae</taxon>
        <taxon>Parasitella</taxon>
    </lineage>
</organism>
<dbReference type="Proteomes" id="UP000054107">
    <property type="component" value="Unassembled WGS sequence"/>
</dbReference>
<keyword evidence="3" id="KW-1185">Reference proteome</keyword>
<feature type="non-terminal residue" evidence="2">
    <location>
        <position position="76"/>
    </location>
</feature>
<evidence type="ECO:0000313" key="2">
    <source>
        <dbReference type="EMBL" id="CEP08966.1"/>
    </source>
</evidence>
<feature type="compositionally biased region" description="Low complexity" evidence="1">
    <location>
        <begin position="60"/>
        <end position="76"/>
    </location>
</feature>
<protein>
    <submittedName>
        <fullName evidence="2">Uncharacterized protein</fullName>
    </submittedName>
</protein>
<reference evidence="2 3" key="1">
    <citation type="submission" date="2014-09" db="EMBL/GenBank/DDBJ databases">
        <authorList>
            <person name="Ellenberger Sabrina"/>
        </authorList>
    </citation>
    <scope>NUCLEOTIDE SEQUENCE [LARGE SCALE GENOMIC DNA]</scope>
    <source>
        <strain evidence="2 3">CBS 412.66</strain>
    </source>
</reference>
<name>A0A0B7MSL5_9FUNG</name>
<accession>A0A0B7MSL5</accession>
<dbReference type="STRING" id="35722.A0A0B7MSL5"/>
<sequence>MRTKENKLQTPEQDEAKKRGQAWHNKPTALSLLKGQRLKNSSMDAKIKAIEKKLNSLQRPATSPAPSSSTPPKRNT</sequence>
<feature type="region of interest" description="Disordered" evidence="1">
    <location>
        <begin position="1"/>
        <end position="30"/>
    </location>
</feature>
<dbReference type="OrthoDB" id="6730379at2759"/>
<gene>
    <name evidence="2" type="primary">PARPA_02384.1 scaffold 4223</name>
</gene>